<name>A0AAV0H536_9ROSI</name>
<feature type="compositionally biased region" description="Polar residues" evidence="1">
    <location>
        <begin position="161"/>
        <end position="176"/>
    </location>
</feature>
<dbReference type="AlphaFoldDB" id="A0AAV0H536"/>
<gene>
    <name evidence="2" type="ORF">LITE_LOCUS2521</name>
</gene>
<evidence type="ECO:0008006" key="4">
    <source>
        <dbReference type="Google" id="ProtNLM"/>
    </source>
</evidence>
<dbReference type="EMBL" id="CAMGYJ010000002">
    <property type="protein sequence ID" value="CAI0380089.1"/>
    <property type="molecule type" value="Genomic_DNA"/>
</dbReference>
<keyword evidence="3" id="KW-1185">Reference proteome</keyword>
<sequence length="358" mass="38932">MLGNLIGRTIRLDYHTLNLDRAKFARLAIEVDLSKQLVPRIWLDDAWQKVEYENLPEVCFDCGRIGHSPDLCSLKKPVTPPAICATVGGDTQAGAVEQMAEEPHPGFGPWMLVTRKNRRNQRDPASIRNGKLEGNHGHNPGGNKAILGKSGTPPKERVSSSDHPTPSTFGTQQRSPNQERKAVTGRKGGEESKKGKEKMSQDLNGHSNGQGKGLLGSGPTKQQSVKNGPKPNSDPNLASTSAQPSEKIDDMSKLISTLLLPAPPAVQTLTGPNGTVMQIVKPQSGPLTNLADVAASSPSVASRTKRNKKHKADQRRSPTKLNPTKSLQIWSPKKGPPRSKRRPHQERGKRRSLGRIPR</sequence>
<dbReference type="PANTHER" id="PTHR31286">
    <property type="entry name" value="GLYCINE-RICH CELL WALL STRUCTURAL PROTEIN 1.8-LIKE"/>
    <property type="match status" value="1"/>
</dbReference>
<proteinExistence type="predicted"/>
<dbReference type="InterPro" id="IPR040256">
    <property type="entry name" value="At4g02000-like"/>
</dbReference>
<feature type="compositionally biased region" description="Low complexity" evidence="1">
    <location>
        <begin position="291"/>
        <end position="302"/>
    </location>
</feature>
<evidence type="ECO:0000256" key="1">
    <source>
        <dbReference type="SAM" id="MobiDB-lite"/>
    </source>
</evidence>
<evidence type="ECO:0000313" key="3">
    <source>
        <dbReference type="Proteomes" id="UP001154282"/>
    </source>
</evidence>
<accession>A0AAV0H536</accession>
<protein>
    <recommendedName>
        <fullName evidence="4">CCHC-type domain-containing protein</fullName>
    </recommendedName>
</protein>
<feature type="compositionally biased region" description="Basic residues" evidence="1">
    <location>
        <begin position="335"/>
        <end position="358"/>
    </location>
</feature>
<organism evidence="2 3">
    <name type="scientific">Linum tenue</name>
    <dbReference type="NCBI Taxonomy" id="586396"/>
    <lineage>
        <taxon>Eukaryota</taxon>
        <taxon>Viridiplantae</taxon>
        <taxon>Streptophyta</taxon>
        <taxon>Embryophyta</taxon>
        <taxon>Tracheophyta</taxon>
        <taxon>Spermatophyta</taxon>
        <taxon>Magnoliopsida</taxon>
        <taxon>eudicotyledons</taxon>
        <taxon>Gunneridae</taxon>
        <taxon>Pentapetalae</taxon>
        <taxon>rosids</taxon>
        <taxon>fabids</taxon>
        <taxon>Malpighiales</taxon>
        <taxon>Linaceae</taxon>
        <taxon>Linum</taxon>
    </lineage>
</organism>
<evidence type="ECO:0000313" key="2">
    <source>
        <dbReference type="EMBL" id="CAI0380089.1"/>
    </source>
</evidence>
<feature type="region of interest" description="Disordered" evidence="1">
    <location>
        <begin position="118"/>
        <end position="250"/>
    </location>
</feature>
<feature type="compositionally biased region" description="Polar residues" evidence="1">
    <location>
        <begin position="319"/>
        <end position="329"/>
    </location>
</feature>
<dbReference type="Proteomes" id="UP001154282">
    <property type="component" value="Unassembled WGS sequence"/>
</dbReference>
<feature type="compositionally biased region" description="Basic residues" evidence="1">
    <location>
        <begin position="303"/>
        <end position="313"/>
    </location>
</feature>
<reference evidence="2" key="1">
    <citation type="submission" date="2022-08" db="EMBL/GenBank/DDBJ databases">
        <authorList>
            <person name="Gutierrez-Valencia J."/>
        </authorList>
    </citation>
    <scope>NUCLEOTIDE SEQUENCE</scope>
</reference>
<feature type="compositionally biased region" description="Polar residues" evidence="1">
    <location>
        <begin position="233"/>
        <end position="244"/>
    </location>
</feature>
<dbReference type="PANTHER" id="PTHR31286:SF99">
    <property type="entry name" value="DUF4283 DOMAIN-CONTAINING PROTEIN"/>
    <property type="match status" value="1"/>
</dbReference>
<comment type="caution">
    <text evidence="2">The sequence shown here is derived from an EMBL/GenBank/DDBJ whole genome shotgun (WGS) entry which is preliminary data.</text>
</comment>
<feature type="compositionally biased region" description="Basic and acidic residues" evidence="1">
    <location>
        <begin position="177"/>
        <end position="200"/>
    </location>
</feature>
<feature type="region of interest" description="Disordered" evidence="1">
    <location>
        <begin position="286"/>
        <end position="358"/>
    </location>
</feature>